<evidence type="ECO:0000256" key="3">
    <source>
        <dbReference type="ARBA" id="ARBA00023242"/>
    </source>
</evidence>
<name>A0AAW1PBX3_9CHLO</name>
<evidence type="ECO:0000256" key="2">
    <source>
        <dbReference type="ARBA" id="ARBA00022801"/>
    </source>
</evidence>
<accession>A0AAW1PBX3</accession>
<dbReference type="AlphaFoldDB" id="A0AAW1PBX3"/>
<organism evidence="8 9">
    <name type="scientific">Symbiochloris irregularis</name>
    <dbReference type="NCBI Taxonomy" id="706552"/>
    <lineage>
        <taxon>Eukaryota</taxon>
        <taxon>Viridiplantae</taxon>
        <taxon>Chlorophyta</taxon>
        <taxon>core chlorophytes</taxon>
        <taxon>Trebouxiophyceae</taxon>
        <taxon>Trebouxiales</taxon>
        <taxon>Trebouxiaceae</taxon>
        <taxon>Symbiochloris</taxon>
    </lineage>
</organism>
<reference evidence="8 9" key="1">
    <citation type="journal article" date="2024" name="Nat. Commun.">
        <title>Phylogenomics reveals the evolutionary origins of lichenization in chlorophyte algae.</title>
        <authorList>
            <person name="Puginier C."/>
            <person name="Libourel C."/>
            <person name="Otte J."/>
            <person name="Skaloud P."/>
            <person name="Haon M."/>
            <person name="Grisel S."/>
            <person name="Petersen M."/>
            <person name="Berrin J.G."/>
            <person name="Delaux P.M."/>
            <person name="Dal Grande F."/>
            <person name="Keller J."/>
        </authorList>
    </citation>
    <scope>NUCLEOTIDE SEQUENCE [LARGE SCALE GENOMIC DNA]</scope>
    <source>
        <strain evidence="8 9">SAG 2036</strain>
    </source>
</reference>
<gene>
    <name evidence="8" type="ORF">WJX73_008000</name>
</gene>
<dbReference type="GO" id="GO:0016787">
    <property type="term" value="F:hydrolase activity"/>
    <property type="evidence" value="ECO:0007669"/>
    <property type="project" value="UniProtKB-KW"/>
</dbReference>
<dbReference type="InterPro" id="IPR029401">
    <property type="entry name" value="Nudix_N"/>
</dbReference>
<evidence type="ECO:0000256" key="1">
    <source>
        <dbReference type="ARBA" id="ARBA00004123"/>
    </source>
</evidence>
<dbReference type="Gene3D" id="2.20.70.10">
    <property type="match status" value="1"/>
</dbReference>
<comment type="subcellular location">
    <subcellularLocation>
        <location evidence="1 4">Nucleus</location>
    </subcellularLocation>
</comment>
<evidence type="ECO:0000313" key="9">
    <source>
        <dbReference type="Proteomes" id="UP001465755"/>
    </source>
</evidence>
<comment type="caution">
    <text evidence="8">The sequence shown here is derived from an EMBL/GenBank/DDBJ whole genome shotgun (WGS) entry which is preliminary data.</text>
</comment>
<dbReference type="Pfam" id="PF00293">
    <property type="entry name" value="NUDIX"/>
    <property type="match status" value="1"/>
</dbReference>
<dbReference type="InterPro" id="IPR010402">
    <property type="entry name" value="CCT_domain"/>
</dbReference>
<dbReference type="InterPro" id="IPR015797">
    <property type="entry name" value="NUDIX_hydrolase-like_dom_sf"/>
</dbReference>
<dbReference type="InterPro" id="IPR020084">
    <property type="entry name" value="NUDIX_hydrolase_CS"/>
</dbReference>
<protein>
    <recommendedName>
        <fullName evidence="10">Nudix hydrolase domain-containing protein</fullName>
    </recommendedName>
</protein>
<dbReference type="SUPFAM" id="SSF55811">
    <property type="entry name" value="Nudix"/>
    <property type="match status" value="1"/>
</dbReference>
<feature type="domain" description="CCT" evidence="6">
    <location>
        <begin position="203"/>
        <end position="245"/>
    </location>
</feature>
<evidence type="ECO:0000259" key="7">
    <source>
        <dbReference type="PROSITE" id="PS51462"/>
    </source>
</evidence>
<feature type="domain" description="Nudix hydrolase" evidence="7">
    <location>
        <begin position="314"/>
        <end position="441"/>
    </location>
</feature>
<evidence type="ECO:0008006" key="10">
    <source>
        <dbReference type="Google" id="ProtNLM"/>
    </source>
</evidence>
<dbReference type="PANTHER" id="PTHR43222:SF2">
    <property type="entry name" value="NUDIX HYDROLASE 23, CHLOROPLASTIC"/>
    <property type="match status" value="1"/>
</dbReference>
<keyword evidence="3 4" id="KW-0539">Nucleus</keyword>
<evidence type="ECO:0000259" key="6">
    <source>
        <dbReference type="PROSITE" id="PS51017"/>
    </source>
</evidence>
<dbReference type="Gene3D" id="3.90.79.10">
    <property type="entry name" value="Nucleoside Triphosphate Pyrophosphohydrolase"/>
    <property type="match status" value="1"/>
</dbReference>
<dbReference type="PROSITE" id="PS00893">
    <property type="entry name" value="NUDIX_BOX"/>
    <property type="match status" value="1"/>
</dbReference>
<dbReference type="GO" id="GO:0005634">
    <property type="term" value="C:nucleus"/>
    <property type="evidence" value="ECO:0007669"/>
    <property type="project" value="UniProtKB-SubCell"/>
</dbReference>
<evidence type="ECO:0000256" key="4">
    <source>
        <dbReference type="PROSITE-ProRule" id="PRU00357"/>
    </source>
</evidence>
<dbReference type="Proteomes" id="UP001465755">
    <property type="component" value="Unassembled WGS sequence"/>
</dbReference>
<keyword evidence="9" id="KW-1185">Reference proteome</keyword>
<evidence type="ECO:0000313" key="8">
    <source>
        <dbReference type="EMBL" id="KAK9805850.1"/>
    </source>
</evidence>
<dbReference type="CDD" id="cd04511">
    <property type="entry name" value="NUDIX_Hydrolase"/>
    <property type="match status" value="1"/>
</dbReference>
<sequence length="478" mass="52518">MNFLDDAAVPNGDDPAPEELFQVPSADVCRAELKDQKPGDGCSYLFESWRAVHGAGPDTLCSDSSAACPTRPFPLPERASSTGGFDFPTPEWQTLLSAPQADLQDWHNLLTVPHLGTDVSDIRGVPDVFGGPSSPEDKHAEAQDSQDSWLAAEPQRYRRSSEEASDTQTPGMPGFSPVVDPQSGLPYGYPPIHPAVSCHKRASRLEICREKKRNRTATGGVKIRYHMRQITAHMRPRLRGRFVKTSALEAARAASEAAQPEQQQVQIAAQLPPKPVQTSFFCRHCGSTVDLAIPETEHVWRHVCTNSSCGKIEYRNPVTVVGTIVEHEGKVLLCRRAIEPCKGRWTLPAGFQELGESAAQGAARETLEEANASTEGLVPFSYMSIPVIGQSYFLFRAKLAAPYTHSPGEESLETQLVDPLSEIPFDEIAFSSISVALRLYQEDLRSQRSRMHYGVIQKRPGSHPADPSAYQLLNHVTT</sequence>
<keyword evidence="2" id="KW-0378">Hydrolase</keyword>
<dbReference type="Pfam" id="PF14803">
    <property type="entry name" value="Zn_ribbon_Nudix"/>
    <property type="match status" value="1"/>
</dbReference>
<proteinExistence type="predicted"/>
<dbReference type="PROSITE" id="PS51462">
    <property type="entry name" value="NUDIX"/>
    <property type="match status" value="1"/>
</dbReference>
<dbReference type="Pfam" id="PF06203">
    <property type="entry name" value="CCT"/>
    <property type="match status" value="1"/>
</dbReference>
<evidence type="ECO:0000256" key="5">
    <source>
        <dbReference type="SAM" id="MobiDB-lite"/>
    </source>
</evidence>
<dbReference type="PANTHER" id="PTHR43222">
    <property type="entry name" value="NUDIX HYDROLASE 23"/>
    <property type="match status" value="1"/>
</dbReference>
<dbReference type="PROSITE" id="PS51017">
    <property type="entry name" value="CCT"/>
    <property type="match status" value="1"/>
</dbReference>
<dbReference type="EMBL" id="JALJOQ010000041">
    <property type="protein sequence ID" value="KAK9805850.1"/>
    <property type="molecule type" value="Genomic_DNA"/>
</dbReference>
<feature type="region of interest" description="Disordered" evidence="5">
    <location>
        <begin position="122"/>
        <end position="174"/>
    </location>
</feature>
<dbReference type="InterPro" id="IPR000086">
    <property type="entry name" value="NUDIX_hydrolase_dom"/>
</dbReference>